<organism evidence="10 11">
    <name type="scientific">Nocardia terrae</name>
    <dbReference type="NCBI Taxonomy" id="2675851"/>
    <lineage>
        <taxon>Bacteria</taxon>
        <taxon>Bacillati</taxon>
        <taxon>Actinomycetota</taxon>
        <taxon>Actinomycetes</taxon>
        <taxon>Mycobacteriales</taxon>
        <taxon>Nocardiaceae</taxon>
        <taxon>Nocardia</taxon>
    </lineage>
</organism>
<evidence type="ECO:0000256" key="3">
    <source>
        <dbReference type="ARBA" id="ARBA00022679"/>
    </source>
</evidence>
<dbReference type="CDD" id="cd14014">
    <property type="entry name" value="STKc_PknB_like"/>
    <property type="match status" value="1"/>
</dbReference>
<name>A0A7K1UZ98_9NOCA</name>
<dbReference type="InterPro" id="IPR000719">
    <property type="entry name" value="Prot_kinase_dom"/>
</dbReference>
<evidence type="ECO:0000256" key="8">
    <source>
        <dbReference type="SAM" id="MobiDB-lite"/>
    </source>
</evidence>
<proteinExistence type="predicted"/>
<dbReference type="Gene3D" id="3.30.200.20">
    <property type="entry name" value="Phosphorylase Kinase, domain 1"/>
    <property type="match status" value="1"/>
</dbReference>
<dbReference type="Gene3D" id="1.10.510.10">
    <property type="entry name" value="Transferase(Phosphotransferase) domain 1"/>
    <property type="match status" value="1"/>
</dbReference>
<evidence type="ECO:0000256" key="7">
    <source>
        <dbReference type="PROSITE-ProRule" id="PRU10141"/>
    </source>
</evidence>
<comment type="caution">
    <text evidence="10">The sequence shown here is derived from an EMBL/GenBank/DDBJ whole genome shotgun (WGS) entry which is preliminary data.</text>
</comment>
<feature type="compositionally biased region" description="Basic and acidic residues" evidence="8">
    <location>
        <begin position="10"/>
        <end position="33"/>
    </location>
</feature>
<feature type="region of interest" description="Disordered" evidence="8">
    <location>
        <begin position="1"/>
        <end position="33"/>
    </location>
</feature>
<dbReference type="Pfam" id="PF00069">
    <property type="entry name" value="Pkinase"/>
    <property type="match status" value="1"/>
</dbReference>
<dbReference type="PROSITE" id="PS50011">
    <property type="entry name" value="PROTEIN_KINASE_DOM"/>
    <property type="match status" value="1"/>
</dbReference>
<dbReference type="PROSITE" id="PS00108">
    <property type="entry name" value="PROTEIN_KINASE_ST"/>
    <property type="match status" value="1"/>
</dbReference>
<keyword evidence="6 7" id="KW-0067">ATP-binding</keyword>
<feature type="binding site" evidence="7">
    <location>
        <position position="107"/>
    </location>
    <ligand>
        <name>ATP</name>
        <dbReference type="ChEBI" id="CHEBI:30616"/>
    </ligand>
</feature>
<gene>
    <name evidence="10" type="ORF">GPX89_21040</name>
</gene>
<dbReference type="EC" id="2.7.11.1" evidence="1"/>
<keyword evidence="11" id="KW-1185">Reference proteome</keyword>
<evidence type="ECO:0000313" key="10">
    <source>
        <dbReference type="EMBL" id="MVU79716.1"/>
    </source>
</evidence>
<evidence type="ECO:0000256" key="4">
    <source>
        <dbReference type="ARBA" id="ARBA00022741"/>
    </source>
</evidence>
<protein>
    <recommendedName>
        <fullName evidence="1">non-specific serine/threonine protein kinase</fullName>
        <ecNumber evidence="1">2.7.11.1</ecNumber>
    </recommendedName>
</protein>
<dbReference type="PANTHER" id="PTHR43289">
    <property type="entry name" value="MITOGEN-ACTIVATED PROTEIN KINASE KINASE KINASE 20-RELATED"/>
    <property type="match status" value="1"/>
</dbReference>
<dbReference type="GO" id="GO:0005524">
    <property type="term" value="F:ATP binding"/>
    <property type="evidence" value="ECO:0007669"/>
    <property type="project" value="UniProtKB-UniRule"/>
</dbReference>
<sequence length="690" mass="75140">MQCGPILVDGQDRRDHRQQESEKTGHQGDDADAVERSEVCAHEHRLYDGCYPNWAWGRAGRQRGSMTELRPGEVIAGYVIARRIGAGGSGVVYAARHPRLPRLTALKILKRDDVVGDDDVWRRFEREADIAAHFDHPNIVQVYDRGVAEDLFWISMQFIDGLDAAELHNVSPDRGLRIGTEIAAALDYAHGKGVLHRDVKPSNILVADPDSGRPERALLTDFGIARLRDETTKFTHTGNISATFAFASPEQVSGKPVGPRSDQYSLACTLFVLLTDRRPFRADNPLGWVHAHTQERPLRISEVNPELPEAMDAVFERALAKDPQDRFESCADFAYAATLAYYSDPALALTAPARLLPHPPVPRPADRSRKPLWQSIVHRRTLIPVTVAAVTAAGVAFALHRGDPPSVHATGGLVPDRFVGIWLATEGQTNYRLTVDQGKVGDPVLSNRVDGVLPNGVPFHCEFSAPLEEVPHDGDRLIVGTSQIVEREPANACKANGPTTLTLLSDGRVSRKTDVSGLITYTRDDAVVSSWGRDDTAIARAFPSLIGQLDSTGTAVGWQGSSCRAKDPGPGEAAQGAHRVRCNADDTTGQVHFDILDFDARPGQSVAQLFFDNKVATTGVSHDDVAGELTVTTAAAVDPAATQDTEAHRAVAAVTFPDGDPRSRFVMVLRWPGHTVNSLLTDWLERAPLK</sequence>
<keyword evidence="5 10" id="KW-0418">Kinase</keyword>
<keyword evidence="3" id="KW-0808">Transferase</keyword>
<evidence type="ECO:0000256" key="6">
    <source>
        <dbReference type="ARBA" id="ARBA00022840"/>
    </source>
</evidence>
<evidence type="ECO:0000259" key="9">
    <source>
        <dbReference type="PROSITE" id="PS50011"/>
    </source>
</evidence>
<evidence type="ECO:0000256" key="1">
    <source>
        <dbReference type="ARBA" id="ARBA00012513"/>
    </source>
</evidence>
<dbReference type="GO" id="GO:0004674">
    <property type="term" value="F:protein serine/threonine kinase activity"/>
    <property type="evidence" value="ECO:0007669"/>
    <property type="project" value="UniProtKB-KW"/>
</dbReference>
<dbReference type="SUPFAM" id="SSF56112">
    <property type="entry name" value="Protein kinase-like (PK-like)"/>
    <property type="match status" value="1"/>
</dbReference>
<evidence type="ECO:0000256" key="5">
    <source>
        <dbReference type="ARBA" id="ARBA00022777"/>
    </source>
</evidence>
<feature type="domain" description="Protein kinase" evidence="9">
    <location>
        <begin position="78"/>
        <end position="347"/>
    </location>
</feature>
<dbReference type="EMBL" id="WRPP01000004">
    <property type="protein sequence ID" value="MVU79716.1"/>
    <property type="molecule type" value="Genomic_DNA"/>
</dbReference>
<reference evidence="10 11" key="1">
    <citation type="submission" date="2019-12" db="EMBL/GenBank/DDBJ databases">
        <title>Nocardia sp. nov. ET3-3 isolated from soil.</title>
        <authorList>
            <person name="Kanchanasin P."/>
            <person name="Tanasupawat S."/>
            <person name="Yuki M."/>
            <person name="Kudo T."/>
        </authorList>
    </citation>
    <scope>NUCLEOTIDE SEQUENCE [LARGE SCALE GENOMIC DNA]</scope>
    <source>
        <strain evidence="10 11">ET3-3</strain>
    </source>
</reference>
<keyword evidence="4 7" id="KW-0547">Nucleotide-binding</keyword>
<dbReference type="PANTHER" id="PTHR43289:SF6">
    <property type="entry name" value="SERINE_THREONINE-PROTEIN KINASE NEKL-3"/>
    <property type="match status" value="1"/>
</dbReference>
<dbReference type="SMART" id="SM00220">
    <property type="entry name" value="S_TKc"/>
    <property type="match status" value="1"/>
</dbReference>
<accession>A0A7K1UZ98</accession>
<dbReference type="InterPro" id="IPR017441">
    <property type="entry name" value="Protein_kinase_ATP_BS"/>
</dbReference>
<evidence type="ECO:0000313" key="11">
    <source>
        <dbReference type="Proteomes" id="UP000466794"/>
    </source>
</evidence>
<keyword evidence="2" id="KW-0723">Serine/threonine-protein kinase</keyword>
<dbReference type="PROSITE" id="PS00107">
    <property type="entry name" value="PROTEIN_KINASE_ATP"/>
    <property type="match status" value="1"/>
</dbReference>
<evidence type="ECO:0000256" key="2">
    <source>
        <dbReference type="ARBA" id="ARBA00022527"/>
    </source>
</evidence>
<dbReference type="InterPro" id="IPR011009">
    <property type="entry name" value="Kinase-like_dom_sf"/>
</dbReference>
<dbReference type="InterPro" id="IPR008271">
    <property type="entry name" value="Ser/Thr_kinase_AS"/>
</dbReference>
<dbReference type="AlphaFoldDB" id="A0A7K1UZ98"/>
<dbReference type="Proteomes" id="UP000466794">
    <property type="component" value="Unassembled WGS sequence"/>
</dbReference>